<dbReference type="AlphaFoldDB" id="I1XKG0"/>
<proteinExistence type="predicted"/>
<dbReference type="HOGENOM" id="CLU_063619_3_0_6"/>
<sequence length="236" mass="27507">MSATVCAQDLADYSAQYEIQMNGLQAGELNQQLETLTDGLHRFRSATKAKGVVALFKRDTVKETSLWSLSQQKIKPRQYLYQRNGGKKDKYLRMDFDWRNRSVHIDDKVHPWDLEIENGTLEKHVYQVQLRLDLLQNPQQKTFNYLIADGGHLKHYQIKRLEQETITTPLGSINTVKFKRQRDRDSDKDRETTLWCAPELNYLPVKLEHIEKDGTKFIAVLRRVEGISKSAFTPVE</sequence>
<evidence type="ECO:0000313" key="1">
    <source>
        <dbReference type="EMBL" id="AFI84879.1"/>
    </source>
</evidence>
<dbReference type="eggNOG" id="COG3170">
    <property type="taxonomic scope" value="Bacteria"/>
</dbReference>
<dbReference type="Pfam" id="PF11306">
    <property type="entry name" value="DUF3108"/>
    <property type="match status" value="1"/>
</dbReference>
<gene>
    <name evidence="1" type="ordered locus">Q7A_2065</name>
</gene>
<dbReference type="EMBL" id="CP003390">
    <property type="protein sequence ID" value="AFI84879.1"/>
    <property type="molecule type" value="Genomic_DNA"/>
</dbReference>
<dbReference type="InterPro" id="IPR021457">
    <property type="entry name" value="DUF3108"/>
</dbReference>
<reference evidence="1 2" key="1">
    <citation type="journal article" date="2012" name="J. Bacteriol.">
        <title>Complete genome sequences of Methylophaga sp. strain JAM1 and Methylophaga sp. strain JAM7.</title>
        <authorList>
            <person name="Villeneuve C."/>
            <person name="Martineau C."/>
            <person name="Mauffrey F."/>
            <person name="Villemur R."/>
        </authorList>
    </citation>
    <scope>NUCLEOTIDE SEQUENCE [LARGE SCALE GENOMIC DNA]</scope>
    <source>
        <strain evidence="1 2">JAM1</strain>
    </source>
</reference>
<dbReference type="STRING" id="754476.Q7A_2065"/>
<organism evidence="1 2">
    <name type="scientific">Methylophaga nitratireducenticrescens</name>
    <dbReference type="NCBI Taxonomy" id="754476"/>
    <lineage>
        <taxon>Bacteria</taxon>
        <taxon>Pseudomonadati</taxon>
        <taxon>Pseudomonadota</taxon>
        <taxon>Gammaproteobacteria</taxon>
        <taxon>Thiotrichales</taxon>
        <taxon>Piscirickettsiaceae</taxon>
        <taxon>Methylophaga</taxon>
    </lineage>
</organism>
<name>I1XKG0_METNJ</name>
<evidence type="ECO:0000313" key="2">
    <source>
        <dbReference type="Proteomes" id="UP000009144"/>
    </source>
</evidence>
<protein>
    <recommendedName>
        <fullName evidence="3">Isoprenoid biosynthesis protein</fullName>
    </recommendedName>
</protein>
<keyword evidence="2" id="KW-1185">Reference proteome</keyword>
<reference evidence="1 2" key="2">
    <citation type="journal article" date="2013" name="Int. J. Syst. Evol. Microbiol.">
        <title>Methylophaga nitratireducenticrescens sp. nov. and Methylophaga frappieri sp. nov., isolated from the biofilm of the methanol-fed denitrification system treating the seawater at the Montreal Biodome.</title>
        <authorList>
            <person name="Villeneuve C."/>
            <person name="Martineau C."/>
            <person name="Mauffrey F."/>
            <person name="Villemur R."/>
        </authorList>
    </citation>
    <scope>NUCLEOTIDE SEQUENCE [LARGE SCALE GENOMIC DNA]</scope>
    <source>
        <strain evidence="1 2">JAM1</strain>
    </source>
</reference>
<dbReference type="RefSeq" id="WP_014707247.1">
    <property type="nucleotide sequence ID" value="NC_017857.3"/>
</dbReference>
<dbReference type="KEGG" id="mej:Q7A_2065"/>
<dbReference type="Proteomes" id="UP000009144">
    <property type="component" value="Chromosome"/>
</dbReference>
<evidence type="ECO:0008006" key="3">
    <source>
        <dbReference type="Google" id="ProtNLM"/>
    </source>
</evidence>
<accession>I1XKG0</accession>
<dbReference type="PATRIC" id="fig|754476.3.peg.2042"/>